<reference evidence="3" key="1">
    <citation type="journal article" date="2014" name="Proc. Natl. Acad. Sci. U.S.A.">
        <title>Extensive sampling of basidiomycete genomes demonstrates inadequacy of the white-rot/brown-rot paradigm for wood decay fungi.</title>
        <authorList>
            <person name="Riley R."/>
            <person name="Salamov A.A."/>
            <person name="Brown D.W."/>
            <person name="Nagy L.G."/>
            <person name="Floudas D."/>
            <person name="Held B.W."/>
            <person name="Levasseur A."/>
            <person name="Lombard V."/>
            <person name="Morin E."/>
            <person name="Otillar R."/>
            <person name="Lindquist E.A."/>
            <person name="Sun H."/>
            <person name="LaButti K.M."/>
            <person name="Schmutz J."/>
            <person name="Jabbour D."/>
            <person name="Luo H."/>
            <person name="Baker S.E."/>
            <person name="Pisabarro A.G."/>
            <person name="Walton J.D."/>
            <person name="Blanchette R.A."/>
            <person name="Henrissat B."/>
            <person name="Martin F."/>
            <person name="Cullen D."/>
            <person name="Hibbett D.S."/>
            <person name="Grigoriev I.V."/>
        </authorList>
    </citation>
    <scope>NUCLEOTIDE SEQUENCE [LARGE SCALE GENOMIC DNA]</scope>
    <source>
        <strain evidence="3">MUCL 33604</strain>
    </source>
</reference>
<keyword evidence="3" id="KW-1185">Reference proteome</keyword>
<dbReference type="PROSITE" id="PS50097">
    <property type="entry name" value="BTB"/>
    <property type="match status" value="1"/>
</dbReference>
<dbReference type="SMART" id="SM00225">
    <property type="entry name" value="BTB"/>
    <property type="match status" value="1"/>
</dbReference>
<evidence type="ECO:0000259" key="1">
    <source>
        <dbReference type="PROSITE" id="PS50097"/>
    </source>
</evidence>
<dbReference type="Proteomes" id="UP000027265">
    <property type="component" value="Unassembled WGS sequence"/>
</dbReference>
<dbReference type="InterPro" id="IPR011333">
    <property type="entry name" value="SKP1/BTB/POZ_sf"/>
</dbReference>
<dbReference type="Gene3D" id="3.30.710.10">
    <property type="entry name" value="Potassium Channel Kv1.1, Chain A"/>
    <property type="match status" value="1"/>
</dbReference>
<proteinExistence type="predicted"/>
<dbReference type="SUPFAM" id="SSF54695">
    <property type="entry name" value="POZ domain"/>
    <property type="match status" value="1"/>
</dbReference>
<dbReference type="InParanoid" id="A0A067PZE1"/>
<gene>
    <name evidence="2" type="ORF">JAAARDRAFT_101434</name>
</gene>
<accession>A0A067PZE1</accession>
<protein>
    <recommendedName>
        <fullName evidence="1">BTB domain-containing protein</fullName>
    </recommendedName>
</protein>
<feature type="non-terminal residue" evidence="2">
    <location>
        <position position="1"/>
    </location>
</feature>
<dbReference type="AlphaFoldDB" id="A0A067PZE1"/>
<sequence>ASSPFDDSDADIILRSSDNVDFRVHKLILKLHSAFFKTMFGLPQPPPVSQVLTLDRSTSRAIPSDHKDGLPLLRVTETSSCLHKLLRFCYSHLDEPELQTLEDIRIVLDAALKYEMDTISKRMRHRLVDIRYLKSNPIGVFAIGCHYRLRHEAITAARYTLRYPMLQSPTKELGFITGLEFFHLLTYHKKCGELASGIAFSPNLDWLPANQASYVWFNCRSSTCYSTKPIRWRGQNEHPTSWWTAYMDKVGQELRERPFGDVVTDPEILEPFLARAIKCPTCQSDVIADLSRFSKVLVGKIESEISKV</sequence>
<dbReference type="HOGENOM" id="CLU_052397_0_0_1"/>
<evidence type="ECO:0000313" key="2">
    <source>
        <dbReference type="EMBL" id="KDQ56627.1"/>
    </source>
</evidence>
<evidence type="ECO:0000313" key="3">
    <source>
        <dbReference type="Proteomes" id="UP000027265"/>
    </source>
</evidence>
<name>A0A067PZE1_9AGAM</name>
<feature type="domain" description="BTB" evidence="1">
    <location>
        <begin position="10"/>
        <end position="91"/>
    </location>
</feature>
<organism evidence="2 3">
    <name type="scientific">Jaapia argillacea MUCL 33604</name>
    <dbReference type="NCBI Taxonomy" id="933084"/>
    <lineage>
        <taxon>Eukaryota</taxon>
        <taxon>Fungi</taxon>
        <taxon>Dikarya</taxon>
        <taxon>Basidiomycota</taxon>
        <taxon>Agaricomycotina</taxon>
        <taxon>Agaricomycetes</taxon>
        <taxon>Agaricomycetidae</taxon>
        <taxon>Jaapiales</taxon>
        <taxon>Jaapiaceae</taxon>
        <taxon>Jaapia</taxon>
    </lineage>
</organism>
<feature type="non-terminal residue" evidence="2">
    <location>
        <position position="308"/>
    </location>
</feature>
<dbReference type="EMBL" id="KL197721">
    <property type="protein sequence ID" value="KDQ56627.1"/>
    <property type="molecule type" value="Genomic_DNA"/>
</dbReference>
<dbReference type="STRING" id="933084.A0A067PZE1"/>
<dbReference type="Pfam" id="PF00651">
    <property type="entry name" value="BTB"/>
    <property type="match status" value="1"/>
</dbReference>
<dbReference type="OrthoDB" id="3164835at2759"/>
<dbReference type="CDD" id="cd18186">
    <property type="entry name" value="BTB_POZ_ZBTB_KLHL-like"/>
    <property type="match status" value="1"/>
</dbReference>
<dbReference type="InterPro" id="IPR000210">
    <property type="entry name" value="BTB/POZ_dom"/>
</dbReference>